<comment type="caution">
    <text evidence="1">The sequence shown here is derived from an EMBL/GenBank/DDBJ whole genome shotgun (WGS) entry which is preliminary data.</text>
</comment>
<proteinExistence type="predicted"/>
<sequence length="136" mass="15878">MQIRKYREVNPHEMYPVTKKQLKHALSAVQEVTAIYGLNRKFEFDSRQPDKPDINGVVVASASCHRDKTIHFYLFPISKAAYPEKANDDFVHFVLPHVKAWMEQQVAKPETAILGIEELIIEWNGQKHSFYYSKFL</sequence>
<organism evidence="1 2">
    <name type="scientific">Planococcus shenhongbingii</name>
    <dbReference type="NCBI Taxonomy" id="3058398"/>
    <lineage>
        <taxon>Bacteria</taxon>
        <taxon>Bacillati</taxon>
        <taxon>Bacillota</taxon>
        <taxon>Bacilli</taxon>
        <taxon>Bacillales</taxon>
        <taxon>Caryophanaceae</taxon>
        <taxon>Planococcus</taxon>
    </lineage>
</organism>
<dbReference type="Proteomes" id="UP001172142">
    <property type="component" value="Unassembled WGS sequence"/>
</dbReference>
<name>A0ABT8NCG2_9BACL</name>
<gene>
    <name evidence="1" type="ORF">QWY13_08565</name>
</gene>
<keyword evidence="2" id="KW-1185">Reference proteome</keyword>
<dbReference type="RefSeq" id="WP_301856182.1">
    <property type="nucleotide sequence ID" value="NZ_JAUJWU010000002.1"/>
</dbReference>
<evidence type="ECO:0000313" key="1">
    <source>
        <dbReference type="EMBL" id="MDN7245553.1"/>
    </source>
</evidence>
<evidence type="ECO:0000313" key="2">
    <source>
        <dbReference type="Proteomes" id="UP001172142"/>
    </source>
</evidence>
<dbReference type="EMBL" id="JAUJWU010000002">
    <property type="protein sequence ID" value="MDN7245553.1"/>
    <property type="molecule type" value="Genomic_DNA"/>
</dbReference>
<reference evidence="1 2" key="1">
    <citation type="submission" date="2023-07" db="EMBL/GenBank/DDBJ databases">
        <title>Novel species in genus Planococcus.</title>
        <authorList>
            <person name="Ning S."/>
        </authorList>
    </citation>
    <scope>NUCLEOTIDE SEQUENCE [LARGE SCALE GENOMIC DNA]</scope>
    <source>
        <strain evidence="1 2">N017</strain>
    </source>
</reference>
<protein>
    <submittedName>
        <fullName evidence="1">Uncharacterized protein</fullName>
    </submittedName>
</protein>
<accession>A0ABT8NCG2</accession>